<evidence type="ECO:0000313" key="1">
    <source>
        <dbReference type="EMBL" id="KAH0526367.1"/>
    </source>
</evidence>
<organism evidence="1 2">
    <name type="scientific">Trichoderma semiorbis</name>
    <dbReference type="NCBI Taxonomy" id="1491008"/>
    <lineage>
        <taxon>Eukaryota</taxon>
        <taxon>Fungi</taxon>
        <taxon>Dikarya</taxon>
        <taxon>Ascomycota</taxon>
        <taxon>Pezizomycotina</taxon>
        <taxon>Sordariomycetes</taxon>
        <taxon>Hypocreomycetidae</taxon>
        <taxon>Hypocreales</taxon>
        <taxon>Hypocreaceae</taxon>
        <taxon>Trichoderma</taxon>
    </lineage>
</organism>
<accession>A0A9P8HRJ2</accession>
<reference evidence="1 2" key="1">
    <citation type="submission" date="2021-08" db="EMBL/GenBank/DDBJ databases">
        <title>The highly contiguous genome resource for Trichoderma semiorbis FJ059, a fungal antagonistic to plant pathogens.</title>
        <authorList>
            <person name="Liu T."/>
        </authorList>
    </citation>
    <scope>NUCLEOTIDE SEQUENCE [LARGE SCALE GENOMIC DNA]</scope>
    <source>
        <strain evidence="1 2">FJ059</strain>
    </source>
</reference>
<protein>
    <submittedName>
        <fullName evidence="1">Uncharacterized protein</fullName>
    </submittedName>
</protein>
<sequence>MLDDGYEIAETREKLDYTARSKIKQTIQAVRYNYREQELNATRQAEAKALKSVNQLSKTMTDGFQDMKTYVDDTVRRALKTQARSFVKILRDEGILDQNGKVLLGILSSTAFGNSGLQVLVSDSQTA</sequence>
<dbReference type="Proteomes" id="UP000826573">
    <property type="component" value="Unassembled WGS sequence"/>
</dbReference>
<dbReference type="EMBL" id="JAIMJC010000004">
    <property type="protein sequence ID" value="KAH0526367.1"/>
    <property type="molecule type" value="Genomic_DNA"/>
</dbReference>
<gene>
    <name evidence="1" type="ORF">TsFJ059_009695</name>
</gene>
<comment type="caution">
    <text evidence="1">The sequence shown here is derived from an EMBL/GenBank/DDBJ whole genome shotgun (WGS) entry which is preliminary data.</text>
</comment>
<dbReference type="AlphaFoldDB" id="A0A9P8HRJ2"/>
<proteinExistence type="predicted"/>
<name>A0A9P8HRJ2_9HYPO</name>
<keyword evidence="2" id="KW-1185">Reference proteome</keyword>
<evidence type="ECO:0000313" key="2">
    <source>
        <dbReference type="Proteomes" id="UP000826573"/>
    </source>
</evidence>